<dbReference type="OrthoDB" id="443772at2759"/>
<sequence>MSVLSKKPSSVNTVKIVDDDMGDYTEDESALESESEDDEVRLDEPSKRSIYNKDGLLEKREDISWPDNVEWIHKLTVDVNQEQKVDVNDDLARELVFYTQGLEGTRKAFEKLQKLGLPFLRPSDYYAEMVKTDTHMEKVKSRLLVEKKNIEEAEERRKAREAKKISKEVQAQKTKERSKQKKEEIESVKKWRKQRQKSGFAGGENGEDISLPFEDGKGFERTQKGRRNVAPGDRSGGMGRQGGGKGRKGMDKKRNSRDHRDTKFGFGGRKGMKKQNTADATNEFKGFNKGDFSGSKKRKSQVPLKMKTGRRVRRRLFLVSADKLHTNCRLAIVSTCLPGTQPWHGSADYSVAGSDWPAKKCEGLELACPLCRGQVKGWTVVEAARKYLNAKKRACMQDKCSFAGAYKQLRKHVKQEHPSARPQEVDPILQQKWETLEDERARDDAISTIRSSMPGAMVLGDYVIERNHHYSDSDDESYEMDNVGHNFMNVVLLFEAFGARRTNRMNARLRHERGYHQPSDEVVRRRMSLDTTVFEEGEDAYSLSRHRGRVVDSGGQIRRQQRSQQ</sequence>
<feature type="region of interest" description="Disordered" evidence="6">
    <location>
        <begin position="152"/>
        <end position="306"/>
    </location>
</feature>
<evidence type="ECO:0000256" key="4">
    <source>
        <dbReference type="ARBA" id="ARBA00023054"/>
    </source>
</evidence>
<dbReference type="Proteomes" id="UP000631114">
    <property type="component" value="Unassembled WGS sequence"/>
</dbReference>
<dbReference type="PANTHER" id="PTHR13028:SF0">
    <property type="entry name" value="RRNA-PROCESSING PROTEIN EBP2-RELATED"/>
    <property type="match status" value="1"/>
</dbReference>
<keyword evidence="8" id="KW-1185">Reference proteome</keyword>
<evidence type="ECO:0000256" key="6">
    <source>
        <dbReference type="SAM" id="MobiDB-lite"/>
    </source>
</evidence>
<keyword evidence="4" id="KW-0175">Coiled coil</keyword>
<evidence type="ECO:0000313" key="8">
    <source>
        <dbReference type="Proteomes" id="UP000631114"/>
    </source>
</evidence>
<dbReference type="GO" id="GO:0034399">
    <property type="term" value="C:nuclear periphery"/>
    <property type="evidence" value="ECO:0007669"/>
    <property type="project" value="TreeGrafter"/>
</dbReference>
<dbReference type="GO" id="GO:0006364">
    <property type="term" value="P:rRNA processing"/>
    <property type="evidence" value="ECO:0007669"/>
    <property type="project" value="TreeGrafter"/>
</dbReference>
<dbReference type="Pfam" id="PF05890">
    <property type="entry name" value="Ebp2"/>
    <property type="match status" value="1"/>
</dbReference>
<dbReference type="GO" id="GO:0042273">
    <property type="term" value="P:ribosomal large subunit biogenesis"/>
    <property type="evidence" value="ECO:0007669"/>
    <property type="project" value="TreeGrafter"/>
</dbReference>
<evidence type="ECO:0000313" key="7">
    <source>
        <dbReference type="EMBL" id="KAF9590954.1"/>
    </source>
</evidence>
<organism evidence="7 8">
    <name type="scientific">Coptis chinensis</name>
    <dbReference type="NCBI Taxonomy" id="261450"/>
    <lineage>
        <taxon>Eukaryota</taxon>
        <taxon>Viridiplantae</taxon>
        <taxon>Streptophyta</taxon>
        <taxon>Embryophyta</taxon>
        <taxon>Tracheophyta</taxon>
        <taxon>Spermatophyta</taxon>
        <taxon>Magnoliopsida</taxon>
        <taxon>Ranunculales</taxon>
        <taxon>Ranunculaceae</taxon>
        <taxon>Coptidoideae</taxon>
        <taxon>Coptis</taxon>
    </lineage>
</organism>
<gene>
    <name evidence="7" type="ORF">IFM89_000499</name>
</gene>
<name>A0A835H0S9_9MAGN</name>
<comment type="subcellular location">
    <subcellularLocation>
        <location evidence="1">Nucleus</location>
        <location evidence="1">Nucleolus</location>
    </subcellularLocation>
</comment>
<comment type="similarity">
    <text evidence="2">Belongs to the EBP2 family.</text>
</comment>
<dbReference type="EMBL" id="JADFTS010000008">
    <property type="protein sequence ID" value="KAF9590954.1"/>
    <property type="molecule type" value="Genomic_DNA"/>
</dbReference>
<feature type="compositionally biased region" description="Basic and acidic residues" evidence="6">
    <location>
        <begin position="152"/>
        <end position="167"/>
    </location>
</feature>
<evidence type="ECO:0000256" key="2">
    <source>
        <dbReference type="ARBA" id="ARBA00007336"/>
    </source>
</evidence>
<feature type="compositionally biased region" description="Gly residues" evidence="6">
    <location>
        <begin position="234"/>
        <end position="244"/>
    </location>
</feature>
<keyword evidence="3" id="KW-0690">Ribosome biogenesis</keyword>
<dbReference type="GO" id="GO:0005730">
    <property type="term" value="C:nucleolus"/>
    <property type="evidence" value="ECO:0007669"/>
    <property type="project" value="UniProtKB-SubCell"/>
</dbReference>
<accession>A0A835H0S9</accession>
<keyword evidence="5" id="KW-0539">Nucleus</keyword>
<feature type="compositionally biased region" description="Basic and acidic residues" evidence="6">
    <location>
        <begin position="173"/>
        <end position="189"/>
    </location>
</feature>
<feature type="region of interest" description="Disordered" evidence="6">
    <location>
        <begin position="15"/>
        <end position="45"/>
    </location>
</feature>
<comment type="caution">
    <text evidence="7">The sequence shown here is derived from an EMBL/GenBank/DDBJ whole genome shotgun (WGS) entry which is preliminary data.</text>
</comment>
<feature type="compositionally biased region" description="Basic and acidic residues" evidence="6">
    <location>
        <begin position="214"/>
        <end position="223"/>
    </location>
</feature>
<proteinExistence type="inferred from homology"/>
<reference evidence="7 8" key="1">
    <citation type="submission" date="2020-10" db="EMBL/GenBank/DDBJ databases">
        <title>The Coptis chinensis genome and diversification of protoberbering-type alkaloids.</title>
        <authorList>
            <person name="Wang B."/>
            <person name="Shu S."/>
            <person name="Song C."/>
            <person name="Liu Y."/>
        </authorList>
    </citation>
    <scope>NUCLEOTIDE SEQUENCE [LARGE SCALE GENOMIC DNA]</scope>
    <source>
        <strain evidence="7">HL-2020</strain>
        <tissue evidence="7">Leaf</tissue>
    </source>
</reference>
<dbReference type="PANTHER" id="PTHR13028">
    <property type="entry name" value="RRNA PROCESSING PROTEIN EBNA1-BINDING PROTEIN-RELATED"/>
    <property type="match status" value="1"/>
</dbReference>
<dbReference type="InterPro" id="IPR008610">
    <property type="entry name" value="Ebp2"/>
</dbReference>
<dbReference type="AlphaFoldDB" id="A0A835H0S9"/>
<evidence type="ECO:0000256" key="5">
    <source>
        <dbReference type="ARBA" id="ARBA00023242"/>
    </source>
</evidence>
<evidence type="ECO:0000256" key="1">
    <source>
        <dbReference type="ARBA" id="ARBA00004604"/>
    </source>
</evidence>
<evidence type="ECO:0000256" key="3">
    <source>
        <dbReference type="ARBA" id="ARBA00022517"/>
    </source>
</evidence>
<feature type="compositionally biased region" description="Acidic residues" evidence="6">
    <location>
        <begin position="19"/>
        <end position="41"/>
    </location>
</feature>
<protein>
    <submittedName>
        <fullName evidence="7">Uncharacterized protein</fullName>
    </submittedName>
</protein>
<feature type="compositionally biased region" description="Basic and acidic residues" evidence="6">
    <location>
        <begin position="248"/>
        <end position="263"/>
    </location>
</feature>
<dbReference type="GO" id="GO:0030687">
    <property type="term" value="C:preribosome, large subunit precursor"/>
    <property type="evidence" value="ECO:0007669"/>
    <property type="project" value="TreeGrafter"/>
</dbReference>